<feature type="compositionally biased region" description="Acidic residues" evidence="4">
    <location>
        <begin position="10"/>
        <end position="28"/>
    </location>
</feature>
<evidence type="ECO:0000256" key="4">
    <source>
        <dbReference type="SAM" id="MobiDB-lite"/>
    </source>
</evidence>
<evidence type="ECO:0000313" key="6">
    <source>
        <dbReference type="EMBL" id="KAL3770746.1"/>
    </source>
</evidence>
<evidence type="ECO:0000256" key="3">
    <source>
        <dbReference type="ARBA" id="ARBA00022691"/>
    </source>
</evidence>
<dbReference type="SUPFAM" id="SSF81822">
    <property type="entry name" value="RuBisCo LSMT C-terminal, substrate-binding domain"/>
    <property type="match status" value="1"/>
</dbReference>
<dbReference type="SUPFAM" id="SSF82199">
    <property type="entry name" value="SET domain"/>
    <property type="match status" value="1"/>
</dbReference>
<keyword evidence="2" id="KW-0808">Transferase</keyword>
<feature type="compositionally biased region" description="Polar residues" evidence="4">
    <location>
        <begin position="115"/>
        <end position="129"/>
    </location>
</feature>
<name>A0ABD3N3U7_9STRA</name>
<feature type="region of interest" description="Disordered" evidence="4">
    <location>
        <begin position="1"/>
        <end position="28"/>
    </location>
</feature>
<feature type="compositionally biased region" description="Acidic residues" evidence="4">
    <location>
        <begin position="61"/>
        <end position="85"/>
    </location>
</feature>
<dbReference type="Pfam" id="PF09273">
    <property type="entry name" value="Rubis-subs-bind"/>
    <property type="match status" value="1"/>
</dbReference>
<dbReference type="InterPro" id="IPR015353">
    <property type="entry name" value="Rubisco_LSMT_subst-bd"/>
</dbReference>
<organism evidence="6 7">
    <name type="scientific">Stephanodiscus triporus</name>
    <dbReference type="NCBI Taxonomy" id="2934178"/>
    <lineage>
        <taxon>Eukaryota</taxon>
        <taxon>Sar</taxon>
        <taxon>Stramenopiles</taxon>
        <taxon>Ochrophyta</taxon>
        <taxon>Bacillariophyta</taxon>
        <taxon>Coscinodiscophyceae</taxon>
        <taxon>Thalassiosirophycidae</taxon>
        <taxon>Stephanodiscales</taxon>
        <taxon>Stephanodiscaceae</taxon>
        <taxon>Stephanodiscus</taxon>
    </lineage>
</organism>
<accession>A0ABD3N3U7</accession>
<feature type="region of interest" description="Disordered" evidence="4">
    <location>
        <begin position="590"/>
        <end position="618"/>
    </location>
</feature>
<evidence type="ECO:0000256" key="2">
    <source>
        <dbReference type="ARBA" id="ARBA00022679"/>
    </source>
</evidence>
<keyword evidence="1" id="KW-0489">Methyltransferase</keyword>
<feature type="domain" description="Rubisco LSMT substrate-binding" evidence="5">
    <location>
        <begin position="696"/>
        <end position="759"/>
    </location>
</feature>
<dbReference type="Gene3D" id="3.90.1410.10">
    <property type="entry name" value="set domain protein methyltransferase, domain 1"/>
    <property type="match status" value="1"/>
</dbReference>
<dbReference type="EMBL" id="JALLAZ020001621">
    <property type="protein sequence ID" value="KAL3770746.1"/>
    <property type="molecule type" value="Genomic_DNA"/>
</dbReference>
<comment type="caution">
    <text evidence="6">The sequence shown here is derived from an EMBL/GenBank/DDBJ whole genome shotgun (WGS) entry which is preliminary data.</text>
</comment>
<feature type="compositionally biased region" description="Basic and acidic residues" evidence="4">
    <location>
        <begin position="163"/>
        <end position="178"/>
    </location>
</feature>
<evidence type="ECO:0000259" key="5">
    <source>
        <dbReference type="Pfam" id="PF09273"/>
    </source>
</evidence>
<evidence type="ECO:0000256" key="1">
    <source>
        <dbReference type="ARBA" id="ARBA00022603"/>
    </source>
</evidence>
<keyword evidence="7" id="KW-1185">Reference proteome</keyword>
<dbReference type="InterPro" id="IPR036464">
    <property type="entry name" value="Rubisco_LSMT_subst-bd_sf"/>
</dbReference>
<dbReference type="Gene3D" id="3.90.1420.10">
    <property type="entry name" value="Rubisco LSMT, substrate-binding domain"/>
    <property type="match status" value="1"/>
</dbReference>
<dbReference type="InterPro" id="IPR046341">
    <property type="entry name" value="SET_dom_sf"/>
</dbReference>
<evidence type="ECO:0000313" key="7">
    <source>
        <dbReference type="Proteomes" id="UP001530315"/>
    </source>
</evidence>
<protein>
    <recommendedName>
        <fullName evidence="5">Rubisco LSMT substrate-binding domain-containing protein</fullName>
    </recommendedName>
</protein>
<sequence>MARKYREEHDHEEEEEEAIMDESIGDDDEDKFAKFERWLRANGAQFPLLELRSYGPPPPPDVDDANASDDDAGDPSDDEEDEAAGAEEKKDCGIEGGDDGGSSHERDDGDGESESVATTMSHDGATTTADDPASSRRRTVQSKVKRDKARRRGRGRGRNRLGRVHDDDRTGTKIHEGGEGDGGIGRHHHDGDDDDGSGEMRGVHARSYIPPHTVCVSIPKSCLITVEMGQSTPIGRRVLSCDLDLDAPKHIFLMIYLLWDMKVHGDNSFFAPYYAILPKRLRNMPIFWDDEELGRLTGSYLLVQIADRSQAIREDYESICSVAPEFASIATLAEFQWARMIVCSRNFGLLINGHRTSALVPHADMLNHYRPRETKWTFCEESQCFTITTLQGIGAGEQVYDSYGQKCNHRFLLNYGFCVERNVEVDGFCPNEVSLEFTLDMADVIANEDLRGKERGMGGRTGGHQGAVRDADFYRECWEKKAAFWSRGDNNNNNTIGGGGAHFGAATEGDGWEGQVERHQQWRYNALAAAVAGAGGGITSNSTTTLSSSSSSSSMALNWSTDIINNVRSMTDQAAAAALKEAFGGGGVRVGAGGEGSSSVSSSTATTTMRESSPSKRVRVCMSNNENTRIAFSMLRVLACDSAEIDKISAVGRHIPGVGGGMTPAAQRLFGLPLSSSPSSTATSSSGSARTCQDVRYPLNLRNERRAMEILLGITARSLSMYPTSLAQDESDLADEVAYPKFSNGRNAKLQVRGEKEVLHHFASWARTAIHVIDIIMHELEVERKLVYGGGGDDGKFANARGKGATMAEELGYEYVVQAMDEDDDCHLTILQYCRDVLGAVRREEFNRIAASAAQVGSATNKYMG</sequence>
<feature type="region of interest" description="Disordered" evidence="4">
    <location>
        <begin position="49"/>
        <end position="203"/>
    </location>
</feature>
<dbReference type="CDD" id="cd10527">
    <property type="entry name" value="SET_LSMT"/>
    <property type="match status" value="1"/>
</dbReference>
<dbReference type="GO" id="GO:0008168">
    <property type="term" value="F:methyltransferase activity"/>
    <property type="evidence" value="ECO:0007669"/>
    <property type="project" value="UniProtKB-KW"/>
</dbReference>
<reference evidence="6 7" key="1">
    <citation type="submission" date="2024-10" db="EMBL/GenBank/DDBJ databases">
        <title>Updated reference genomes for cyclostephanoid diatoms.</title>
        <authorList>
            <person name="Roberts W.R."/>
            <person name="Alverson A.J."/>
        </authorList>
    </citation>
    <scope>NUCLEOTIDE SEQUENCE [LARGE SCALE GENOMIC DNA]</scope>
    <source>
        <strain evidence="6 7">AJA276-08</strain>
    </source>
</reference>
<keyword evidence="3" id="KW-0949">S-adenosyl-L-methionine</keyword>
<proteinExistence type="predicted"/>
<gene>
    <name evidence="6" type="ORF">ACHAW5_001463</name>
</gene>
<dbReference type="GO" id="GO:0032259">
    <property type="term" value="P:methylation"/>
    <property type="evidence" value="ECO:0007669"/>
    <property type="project" value="UniProtKB-KW"/>
</dbReference>
<dbReference type="InterPro" id="IPR050600">
    <property type="entry name" value="SETD3_SETD6_MTase"/>
</dbReference>
<dbReference type="PANTHER" id="PTHR13271:SF137">
    <property type="entry name" value="SET DOMAIN-CONTAINING PROTEIN"/>
    <property type="match status" value="1"/>
</dbReference>
<dbReference type="PANTHER" id="PTHR13271">
    <property type="entry name" value="UNCHARACTERIZED PUTATIVE METHYLTRANSFERASE"/>
    <property type="match status" value="1"/>
</dbReference>
<dbReference type="AlphaFoldDB" id="A0ABD3N3U7"/>
<feature type="compositionally biased region" description="Basic residues" evidence="4">
    <location>
        <begin position="135"/>
        <end position="162"/>
    </location>
</feature>
<dbReference type="Proteomes" id="UP001530315">
    <property type="component" value="Unassembled WGS sequence"/>
</dbReference>